<evidence type="ECO:0000256" key="1">
    <source>
        <dbReference type="SAM" id="Phobius"/>
    </source>
</evidence>
<dbReference type="Proteomes" id="UP001362999">
    <property type="component" value="Unassembled WGS sequence"/>
</dbReference>
<organism evidence="2 3">
    <name type="scientific">Favolaschia claudopus</name>
    <dbReference type="NCBI Taxonomy" id="2862362"/>
    <lineage>
        <taxon>Eukaryota</taxon>
        <taxon>Fungi</taxon>
        <taxon>Dikarya</taxon>
        <taxon>Basidiomycota</taxon>
        <taxon>Agaricomycotina</taxon>
        <taxon>Agaricomycetes</taxon>
        <taxon>Agaricomycetidae</taxon>
        <taxon>Agaricales</taxon>
        <taxon>Marasmiineae</taxon>
        <taxon>Mycenaceae</taxon>
        <taxon>Favolaschia</taxon>
    </lineage>
</organism>
<keyword evidence="1" id="KW-0472">Membrane</keyword>
<keyword evidence="3" id="KW-1185">Reference proteome</keyword>
<keyword evidence="1" id="KW-1133">Transmembrane helix</keyword>
<accession>A0AAV9Z2G5</accession>
<reference evidence="2 3" key="1">
    <citation type="journal article" date="2024" name="J Genomics">
        <title>Draft genome sequencing and assembly of Favolaschia claudopus CIRM-BRFM 2984 isolated from oak limbs.</title>
        <authorList>
            <person name="Navarro D."/>
            <person name="Drula E."/>
            <person name="Chaduli D."/>
            <person name="Cazenave R."/>
            <person name="Ahrendt S."/>
            <person name="Wang J."/>
            <person name="Lipzen A."/>
            <person name="Daum C."/>
            <person name="Barry K."/>
            <person name="Grigoriev I.V."/>
            <person name="Favel A."/>
            <person name="Rosso M.N."/>
            <person name="Martin F."/>
        </authorList>
    </citation>
    <scope>NUCLEOTIDE SEQUENCE [LARGE SCALE GENOMIC DNA]</scope>
    <source>
        <strain evidence="2 3">CIRM-BRFM 2984</strain>
    </source>
</reference>
<feature type="transmembrane region" description="Helical" evidence="1">
    <location>
        <begin position="105"/>
        <end position="123"/>
    </location>
</feature>
<feature type="transmembrane region" description="Helical" evidence="1">
    <location>
        <begin position="51"/>
        <end position="80"/>
    </location>
</feature>
<dbReference type="AlphaFoldDB" id="A0AAV9Z2G5"/>
<dbReference type="EMBL" id="JAWWNJ010000233">
    <property type="protein sequence ID" value="KAK6969129.1"/>
    <property type="molecule type" value="Genomic_DNA"/>
</dbReference>
<feature type="transmembrane region" description="Helical" evidence="1">
    <location>
        <begin position="12"/>
        <end position="30"/>
    </location>
</feature>
<proteinExistence type="predicted"/>
<keyword evidence="2" id="KW-0378">Hydrolase</keyword>
<sequence length="320" mass="35563">MGVSLAAGELLGPIFGSITYGIYLVTFGIAMHRLLTTADTGEWKRRSQIKWVMVAVSCVLFVNGTLNITVAIITIFHAFVVYRGPGGPEHVFTHSSSWQTLTKSFNVPFQSLLGDAILIYRCWYLWNRNIFIVALPLLIWFANVAVAIRFLILLGQAAQGLIISTSVRPWVQAFWVMTICINIMTTSLIVLRIWMVERQNKSLGISENRPRSTLGRAMRNIIESGAIYTCASIFTLVTEALESNLTYPASGIEIHSVGITFNLILIRAARNIQQSAHPTVSVGFTQPRTMTSRVDTNDIFAMSRIGKESDYNADRGPEAL</sequence>
<evidence type="ECO:0000313" key="3">
    <source>
        <dbReference type="Proteomes" id="UP001362999"/>
    </source>
</evidence>
<feature type="transmembrane region" description="Helical" evidence="1">
    <location>
        <begin position="130"/>
        <end position="152"/>
    </location>
</feature>
<evidence type="ECO:0000313" key="2">
    <source>
        <dbReference type="EMBL" id="KAK6969129.1"/>
    </source>
</evidence>
<keyword evidence="1" id="KW-0812">Transmembrane</keyword>
<name>A0AAV9Z2G5_9AGAR</name>
<protein>
    <submittedName>
        <fullName evidence="2">Carboxylic ester hydrolase</fullName>
    </submittedName>
</protein>
<gene>
    <name evidence="2" type="ORF">R3P38DRAFT_3337236</name>
</gene>
<dbReference type="GO" id="GO:0016787">
    <property type="term" value="F:hydrolase activity"/>
    <property type="evidence" value="ECO:0007669"/>
    <property type="project" value="UniProtKB-KW"/>
</dbReference>
<comment type="caution">
    <text evidence="2">The sequence shown here is derived from an EMBL/GenBank/DDBJ whole genome shotgun (WGS) entry which is preliminary data.</text>
</comment>
<feature type="transmembrane region" description="Helical" evidence="1">
    <location>
        <begin position="172"/>
        <end position="194"/>
    </location>
</feature>